<dbReference type="SUPFAM" id="SSF46955">
    <property type="entry name" value="Putative DNA-binding domain"/>
    <property type="match status" value="1"/>
</dbReference>
<sequence length="195" mass="22058">MFAEFEQFDPDHPAAADPIFVISVAAELADMHPQTLRQYDRLGLVVPHRQGGGQRRYSVSDVHRLRRIQQLSRDGISLEGIRHVVELEREVHSLRQTISHLVDQVNLLHAYGRVPRTFTAAAGGDVVTDFRSASMDVEPEQTQSPPAHGQSSQRRGDHDQRREVTTVQRARVLRALDSRLSSSKALPWRPVDYVD</sequence>
<evidence type="ECO:0000313" key="4">
    <source>
        <dbReference type="EMBL" id="WGH94551.1"/>
    </source>
</evidence>
<dbReference type="InterPro" id="IPR047057">
    <property type="entry name" value="MerR_fam"/>
</dbReference>
<dbReference type="SMART" id="SM00422">
    <property type="entry name" value="HTH_MERR"/>
    <property type="match status" value="1"/>
</dbReference>
<keyword evidence="5" id="KW-1185">Reference proteome</keyword>
<organism evidence="4 5">
    <name type="scientific">Auritidibacter ignavus</name>
    <dbReference type="NCBI Taxonomy" id="678932"/>
    <lineage>
        <taxon>Bacteria</taxon>
        <taxon>Bacillati</taxon>
        <taxon>Actinomycetota</taxon>
        <taxon>Actinomycetes</taxon>
        <taxon>Micrococcales</taxon>
        <taxon>Micrococcaceae</taxon>
        <taxon>Auritidibacter</taxon>
    </lineage>
</organism>
<dbReference type="NCBIfam" id="NF047375">
    <property type="entry name" value="HeatShock_HspR"/>
    <property type="match status" value="1"/>
</dbReference>
<evidence type="ECO:0000256" key="1">
    <source>
        <dbReference type="ARBA" id="ARBA00023125"/>
    </source>
</evidence>
<dbReference type="GO" id="GO:0003700">
    <property type="term" value="F:DNA-binding transcription factor activity"/>
    <property type="evidence" value="ECO:0007669"/>
    <property type="project" value="InterPro"/>
</dbReference>
<reference evidence="4 5" key="1">
    <citation type="submission" date="2023-03" db="EMBL/GenBank/DDBJ databases">
        <title>Complete genome sequences of several Auritidibacter ignavus strains isolated from ear infections.</title>
        <authorList>
            <person name="Baehr T."/>
            <person name="Baumhoegger A.M."/>
        </authorList>
    </citation>
    <scope>NUCLEOTIDE SEQUENCE [LARGE SCALE GENOMIC DNA]</scope>
    <source>
        <strain evidence="4 5">BABAE-6</strain>
    </source>
</reference>
<dbReference type="Gene3D" id="1.10.1660.10">
    <property type="match status" value="1"/>
</dbReference>
<feature type="domain" description="HTH merR-type" evidence="3">
    <location>
        <begin position="19"/>
        <end position="87"/>
    </location>
</feature>
<dbReference type="PROSITE" id="PS50937">
    <property type="entry name" value="HTH_MERR_2"/>
    <property type="match status" value="1"/>
</dbReference>
<evidence type="ECO:0000313" key="5">
    <source>
        <dbReference type="Proteomes" id="UP001224674"/>
    </source>
</evidence>
<feature type="compositionally biased region" description="Polar residues" evidence="2">
    <location>
        <begin position="140"/>
        <end position="153"/>
    </location>
</feature>
<dbReference type="EMBL" id="CP122566">
    <property type="protein sequence ID" value="WGH94551.1"/>
    <property type="molecule type" value="Genomic_DNA"/>
</dbReference>
<dbReference type="AlphaFoldDB" id="A0AAJ6AJA7"/>
<feature type="region of interest" description="Disordered" evidence="2">
    <location>
        <begin position="134"/>
        <end position="168"/>
    </location>
</feature>
<gene>
    <name evidence="4" type="ORF">QDX21_12000</name>
</gene>
<accession>A0AAJ6AJA7</accession>
<name>A0AAJ6AJA7_9MICC</name>
<keyword evidence="1" id="KW-0238">DNA-binding</keyword>
<dbReference type="Proteomes" id="UP001224674">
    <property type="component" value="Chromosome"/>
</dbReference>
<dbReference type="GO" id="GO:0003677">
    <property type="term" value="F:DNA binding"/>
    <property type="evidence" value="ECO:0007669"/>
    <property type="project" value="UniProtKB-KW"/>
</dbReference>
<evidence type="ECO:0000256" key="2">
    <source>
        <dbReference type="SAM" id="MobiDB-lite"/>
    </source>
</evidence>
<feature type="compositionally biased region" description="Basic and acidic residues" evidence="2">
    <location>
        <begin position="154"/>
        <end position="164"/>
    </location>
</feature>
<dbReference type="Pfam" id="PF13411">
    <property type="entry name" value="MerR_1"/>
    <property type="match status" value="1"/>
</dbReference>
<evidence type="ECO:0000259" key="3">
    <source>
        <dbReference type="PROSITE" id="PS50937"/>
    </source>
</evidence>
<proteinExistence type="predicted"/>
<dbReference type="PANTHER" id="PTHR30204">
    <property type="entry name" value="REDOX-CYCLING DRUG-SENSING TRANSCRIPTIONAL ACTIVATOR SOXR"/>
    <property type="match status" value="1"/>
</dbReference>
<dbReference type="InterPro" id="IPR009061">
    <property type="entry name" value="DNA-bd_dom_put_sf"/>
</dbReference>
<dbReference type="InterPro" id="IPR000551">
    <property type="entry name" value="MerR-type_HTH_dom"/>
</dbReference>
<dbReference type="PANTHER" id="PTHR30204:SF58">
    <property type="entry name" value="HTH-TYPE TRANSCRIPTIONAL REGULATOR YFMP"/>
    <property type="match status" value="1"/>
</dbReference>
<protein>
    <submittedName>
        <fullName evidence="4">MerR family transcriptional regulator</fullName>
    </submittedName>
</protein>